<gene>
    <name evidence="7" type="ORF">IAD32_01050</name>
</gene>
<dbReference type="Proteomes" id="UP000886787">
    <property type="component" value="Unassembled WGS sequence"/>
</dbReference>
<dbReference type="SUPFAM" id="SSF53822">
    <property type="entry name" value="Periplasmic binding protein-like I"/>
    <property type="match status" value="1"/>
</dbReference>
<proteinExistence type="inferred from homology"/>
<evidence type="ECO:0000313" key="7">
    <source>
        <dbReference type="EMBL" id="HIQ79857.1"/>
    </source>
</evidence>
<organism evidence="7 8">
    <name type="scientific">Candidatus Scatavimonas merdigallinarum</name>
    <dbReference type="NCBI Taxonomy" id="2840914"/>
    <lineage>
        <taxon>Bacteria</taxon>
        <taxon>Bacillati</taxon>
        <taxon>Bacillota</taxon>
        <taxon>Clostridia</taxon>
        <taxon>Eubacteriales</taxon>
        <taxon>Oscillospiraceae</taxon>
        <taxon>Oscillospiraceae incertae sedis</taxon>
        <taxon>Candidatus Scatavimonas</taxon>
    </lineage>
</organism>
<evidence type="ECO:0000256" key="1">
    <source>
        <dbReference type="ARBA" id="ARBA00010062"/>
    </source>
</evidence>
<sequence length="384" mass="40690">MKKLSVLLVEILLLAVFCMAACSTVPEQENTLILGGIGPLTGDYATYGVSVKQGAQIAVDRINASGGVNGITFALKFEDDEADPAKAVNAYNRLIDAGMTVSLGAVTSGACIAVAGETQKDGIFMITPSGSQKECVQYDNCFRVCFTDPQQGKASADYIAKNLNVGKIAVIYDQSNDYSVGITESFREQANAHGLEIVTEQAFTEQTNTDFHVQLQKAKSAGADLIFLPVYAQEAASVLIQAQKAGIGIPFFGCDGLDGLFEKLGAGNADAAEGVMFLTPFSADADDVQTKSFVAAYRSAYGTTPDQFAADGYDAVYTVKEAMEKAGIRDVSIGIRALGEQLTEAMTQIQVSGLTGAMTWTEDGEPSKQARAVTIKKGKYVFVK</sequence>
<reference evidence="7" key="1">
    <citation type="submission" date="2020-10" db="EMBL/GenBank/DDBJ databases">
        <authorList>
            <person name="Gilroy R."/>
        </authorList>
    </citation>
    <scope>NUCLEOTIDE SEQUENCE</scope>
    <source>
        <strain evidence="7">ChiSjej1B19-3389</strain>
    </source>
</reference>
<dbReference type="InterPro" id="IPR028081">
    <property type="entry name" value="Leu-bd"/>
</dbReference>
<dbReference type="InterPro" id="IPR028082">
    <property type="entry name" value="Peripla_BP_I"/>
</dbReference>
<keyword evidence="3 5" id="KW-0732">Signal</keyword>
<dbReference type="AlphaFoldDB" id="A0A9D0ZFU4"/>
<evidence type="ECO:0000256" key="3">
    <source>
        <dbReference type="ARBA" id="ARBA00022729"/>
    </source>
</evidence>
<keyword evidence="4" id="KW-0029">Amino-acid transport</keyword>
<dbReference type="PANTHER" id="PTHR30483">
    <property type="entry name" value="LEUCINE-SPECIFIC-BINDING PROTEIN"/>
    <property type="match status" value="1"/>
</dbReference>
<feature type="signal peptide" evidence="5">
    <location>
        <begin position="1"/>
        <end position="20"/>
    </location>
</feature>
<protein>
    <submittedName>
        <fullName evidence="7">ABC transporter substrate-binding protein</fullName>
    </submittedName>
</protein>
<evidence type="ECO:0000256" key="5">
    <source>
        <dbReference type="SAM" id="SignalP"/>
    </source>
</evidence>
<comment type="caution">
    <text evidence="7">The sequence shown here is derived from an EMBL/GenBank/DDBJ whole genome shotgun (WGS) entry which is preliminary data.</text>
</comment>
<dbReference type="PANTHER" id="PTHR30483:SF6">
    <property type="entry name" value="PERIPLASMIC BINDING PROTEIN OF ABC TRANSPORTER FOR NATURAL AMINO ACIDS"/>
    <property type="match status" value="1"/>
</dbReference>
<dbReference type="Gene3D" id="3.40.50.2300">
    <property type="match status" value="2"/>
</dbReference>
<dbReference type="InterPro" id="IPR051010">
    <property type="entry name" value="BCAA_transport"/>
</dbReference>
<name>A0A9D0ZFU4_9FIRM</name>
<evidence type="ECO:0000256" key="2">
    <source>
        <dbReference type="ARBA" id="ARBA00022448"/>
    </source>
</evidence>
<dbReference type="GO" id="GO:0006865">
    <property type="term" value="P:amino acid transport"/>
    <property type="evidence" value="ECO:0007669"/>
    <property type="project" value="UniProtKB-KW"/>
</dbReference>
<accession>A0A9D0ZFU4</accession>
<dbReference type="PRINTS" id="PR00337">
    <property type="entry name" value="LEUILEVALBP"/>
</dbReference>
<comment type="similarity">
    <text evidence="1">Belongs to the leucine-binding protein family.</text>
</comment>
<dbReference type="Pfam" id="PF13458">
    <property type="entry name" value="Peripla_BP_6"/>
    <property type="match status" value="1"/>
</dbReference>
<reference evidence="7" key="2">
    <citation type="journal article" date="2021" name="PeerJ">
        <title>Extensive microbial diversity within the chicken gut microbiome revealed by metagenomics and culture.</title>
        <authorList>
            <person name="Gilroy R."/>
            <person name="Ravi A."/>
            <person name="Getino M."/>
            <person name="Pursley I."/>
            <person name="Horton D.L."/>
            <person name="Alikhan N.F."/>
            <person name="Baker D."/>
            <person name="Gharbi K."/>
            <person name="Hall N."/>
            <person name="Watson M."/>
            <person name="Adriaenssens E.M."/>
            <person name="Foster-Nyarko E."/>
            <person name="Jarju S."/>
            <person name="Secka A."/>
            <person name="Antonio M."/>
            <person name="Oren A."/>
            <person name="Chaudhuri R.R."/>
            <person name="La Ragione R."/>
            <person name="Hildebrand F."/>
            <person name="Pallen M.J."/>
        </authorList>
    </citation>
    <scope>NUCLEOTIDE SEQUENCE</scope>
    <source>
        <strain evidence="7">ChiSjej1B19-3389</strain>
    </source>
</reference>
<evidence type="ECO:0000256" key="4">
    <source>
        <dbReference type="ARBA" id="ARBA00022970"/>
    </source>
</evidence>
<dbReference type="CDD" id="cd06347">
    <property type="entry name" value="PBP1_ABC_LivK_ligand_binding-like"/>
    <property type="match status" value="1"/>
</dbReference>
<feature type="chain" id="PRO_5039585925" evidence="5">
    <location>
        <begin position="21"/>
        <end position="384"/>
    </location>
</feature>
<dbReference type="EMBL" id="DVFW01000006">
    <property type="protein sequence ID" value="HIQ79857.1"/>
    <property type="molecule type" value="Genomic_DNA"/>
</dbReference>
<dbReference type="InterPro" id="IPR000709">
    <property type="entry name" value="Leu_Ile_Val-bd"/>
</dbReference>
<evidence type="ECO:0000259" key="6">
    <source>
        <dbReference type="Pfam" id="PF13458"/>
    </source>
</evidence>
<keyword evidence="2" id="KW-0813">Transport</keyword>
<feature type="domain" description="Leucine-binding protein" evidence="6">
    <location>
        <begin position="34"/>
        <end position="378"/>
    </location>
</feature>
<evidence type="ECO:0000313" key="8">
    <source>
        <dbReference type="Proteomes" id="UP000886787"/>
    </source>
</evidence>